<dbReference type="InterPro" id="IPR007353">
    <property type="entry name" value="DUF421"/>
</dbReference>
<reference evidence="10" key="1">
    <citation type="journal article" date="2014" name="Int. J. Syst. Evol. Microbiol.">
        <title>Complete genome sequence of Corynebacterium casei LMG S-19264T (=DSM 44701T), isolated from a smear-ripened cheese.</title>
        <authorList>
            <consortium name="US DOE Joint Genome Institute (JGI-PGF)"/>
            <person name="Walter F."/>
            <person name="Albersmeier A."/>
            <person name="Kalinowski J."/>
            <person name="Ruckert C."/>
        </authorList>
    </citation>
    <scope>NUCLEOTIDE SEQUENCE</scope>
    <source>
        <strain evidence="10">KCTC 12719</strain>
    </source>
</reference>
<evidence type="ECO:0000256" key="1">
    <source>
        <dbReference type="ARBA" id="ARBA00004651"/>
    </source>
</evidence>
<dbReference type="Pfam" id="PF20730">
    <property type="entry name" value="YetF_N"/>
    <property type="match status" value="1"/>
</dbReference>
<evidence type="ECO:0000313" key="11">
    <source>
        <dbReference type="Proteomes" id="UP000610456"/>
    </source>
</evidence>
<evidence type="ECO:0000256" key="2">
    <source>
        <dbReference type="ARBA" id="ARBA00006448"/>
    </source>
</evidence>
<organism evidence="10 11">
    <name type="scientific">Salinimicrobium marinum</name>
    <dbReference type="NCBI Taxonomy" id="680283"/>
    <lineage>
        <taxon>Bacteria</taxon>
        <taxon>Pseudomonadati</taxon>
        <taxon>Bacteroidota</taxon>
        <taxon>Flavobacteriia</taxon>
        <taxon>Flavobacteriales</taxon>
        <taxon>Flavobacteriaceae</taxon>
        <taxon>Salinimicrobium</taxon>
    </lineage>
</organism>
<feature type="domain" description="YetF C-terminal" evidence="8">
    <location>
        <begin position="92"/>
        <end position="168"/>
    </location>
</feature>
<accession>A0A918S4B2</accession>
<comment type="caution">
    <text evidence="10">The sequence shown here is derived from an EMBL/GenBank/DDBJ whole genome shotgun (WGS) entry which is preliminary data.</text>
</comment>
<keyword evidence="5 7" id="KW-1133">Transmembrane helix</keyword>
<evidence type="ECO:0000259" key="9">
    <source>
        <dbReference type="Pfam" id="PF20730"/>
    </source>
</evidence>
<evidence type="ECO:0000256" key="6">
    <source>
        <dbReference type="ARBA" id="ARBA00023136"/>
    </source>
</evidence>
<dbReference type="AlphaFoldDB" id="A0A918S4B2"/>
<dbReference type="RefSeq" id="WP_189602618.1">
    <property type="nucleotide sequence ID" value="NZ_BMXB01000001.1"/>
</dbReference>
<evidence type="ECO:0000256" key="4">
    <source>
        <dbReference type="ARBA" id="ARBA00022692"/>
    </source>
</evidence>
<dbReference type="Proteomes" id="UP000610456">
    <property type="component" value="Unassembled WGS sequence"/>
</dbReference>
<feature type="transmembrane region" description="Helical" evidence="7">
    <location>
        <begin position="72"/>
        <end position="89"/>
    </location>
</feature>
<evidence type="ECO:0000256" key="7">
    <source>
        <dbReference type="SAM" id="Phobius"/>
    </source>
</evidence>
<evidence type="ECO:0000259" key="8">
    <source>
        <dbReference type="Pfam" id="PF04239"/>
    </source>
</evidence>
<dbReference type="PANTHER" id="PTHR34582">
    <property type="entry name" value="UPF0702 TRANSMEMBRANE PROTEIN YCAP"/>
    <property type="match status" value="1"/>
</dbReference>
<dbReference type="Pfam" id="PF04239">
    <property type="entry name" value="DUF421"/>
    <property type="match status" value="1"/>
</dbReference>
<proteinExistence type="inferred from homology"/>
<dbReference type="InterPro" id="IPR048454">
    <property type="entry name" value="YetF_N"/>
</dbReference>
<dbReference type="PANTHER" id="PTHR34582:SF6">
    <property type="entry name" value="UPF0702 TRANSMEMBRANE PROTEIN YCAP"/>
    <property type="match status" value="1"/>
</dbReference>
<sequence length="177" mass="20123">MDDVVYFWSGWEPIFRILVVGSITYVGLVILLRLSGKRTLTRMTTFDFVIAIAIGSAFGRILTASIVSISEAITAFILLILLQTVFSFLEVHSKRFKKFTTTPPTLLYYNGEFLRKNMRKSRIREDALLSAIRKKSFGSLNEVKAVVFETDGSFSVIRKSESDEGITYDDLLEKEEK</sequence>
<keyword evidence="6 7" id="KW-0472">Membrane</keyword>
<dbReference type="Gene3D" id="3.30.240.20">
    <property type="entry name" value="bsu07140 like domains"/>
    <property type="match status" value="1"/>
</dbReference>
<feature type="transmembrane region" description="Helical" evidence="7">
    <location>
        <begin position="46"/>
        <end position="66"/>
    </location>
</feature>
<feature type="transmembrane region" description="Helical" evidence="7">
    <location>
        <begin position="14"/>
        <end position="34"/>
    </location>
</feature>
<evidence type="ECO:0000256" key="3">
    <source>
        <dbReference type="ARBA" id="ARBA00022475"/>
    </source>
</evidence>
<keyword evidence="3" id="KW-1003">Cell membrane</keyword>
<feature type="domain" description="YetF-like N-terminal transmembrane" evidence="9">
    <location>
        <begin position="25"/>
        <end position="88"/>
    </location>
</feature>
<evidence type="ECO:0000256" key="5">
    <source>
        <dbReference type="ARBA" id="ARBA00022989"/>
    </source>
</evidence>
<dbReference type="EMBL" id="BMXB01000001">
    <property type="protein sequence ID" value="GHA23347.1"/>
    <property type="molecule type" value="Genomic_DNA"/>
</dbReference>
<reference evidence="10" key="2">
    <citation type="submission" date="2020-09" db="EMBL/GenBank/DDBJ databases">
        <authorList>
            <person name="Sun Q."/>
            <person name="Kim S."/>
        </authorList>
    </citation>
    <scope>NUCLEOTIDE SEQUENCE</scope>
    <source>
        <strain evidence="10">KCTC 12719</strain>
    </source>
</reference>
<comment type="subcellular location">
    <subcellularLocation>
        <location evidence="1">Cell membrane</location>
        <topology evidence="1">Multi-pass membrane protein</topology>
    </subcellularLocation>
</comment>
<dbReference type="InterPro" id="IPR023090">
    <property type="entry name" value="UPF0702_alpha/beta_dom_sf"/>
</dbReference>
<comment type="similarity">
    <text evidence="2">Belongs to the UPF0702 family.</text>
</comment>
<keyword evidence="11" id="KW-1185">Reference proteome</keyword>
<protein>
    <submittedName>
        <fullName evidence="10">DUF421 domain-containing protein</fullName>
    </submittedName>
</protein>
<name>A0A918S4B2_9FLAO</name>
<evidence type="ECO:0000313" key="10">
    <source>
        <dbReference type="EMBL" id="GHA23347.1"/>
    </source>
</evidence>
<gene>
    <name evidence="10" type="ORF">GCM10007103_00480</name>
</gene>
<dbReference type="GO" id="GO:0005886">
    <property type="term" value="C:plasma membrane"/>
    <property type="evidence" value="ECO:0007669"/>
    <property type="project" value="UniProtKB-SubCell"/>
</dbReference>
<keyword evidence="4 7" id="KW-0812">Transmembrane</keyword>